<keyword evidence="2" id="KW-1185">Reference proteome</keyword>
<accession>A0A9N9JU83</accession>
<protein>
    <submittedName>
        <fullName evidence="1">24100_t:CDS:1</fullName>
    </submittedName>
</protein>
<evidence type="ECO:0000313" key="1">
    <source>
        <dbReference type="EMBL" id="CAG8793748.1"/>
    </source>
</evidence>
<proteinExistence type="predicted"/>
<dbReference type="Proteomes" id="UP000789405">
    <property type="component" value="Unassembled WGS sequence"/>
</dbReference>
<gene>
    <name evidence="1" type="ORF">DERYTH_LOCUS21941</name>
</gene>
<evidence type="ECO:0000313" key="2">
    <source>
        <dbReference type="Proteomes" id="UP000789405"/>
    </source>
</evidence>
<name>A0A9N9JU83_9GLOM</name>
<dbReference type="OrthoDB" id="2443998at2759"/>
<dbReference type="EMBL" id="CAJVPY010029096">
    <property type="protein sequence ID" value="CAG8793748.1"/>
    <property type="molecule type" value="Genomic_DNA"/>
</dbReference>
<sequence length="145" mass="16923">MAFAFRNNTNKNIFTNHIMEDTFTNYMENISTSYTKNTLTSHIDNIFTSHIDNIFTSNIDNAFTSHIDNTFMSHIDNTFTNHIDNTFINEVMQIDKEINRFAKNDYIKSDFGSYKAIQSITNFYEDKAPQNRMNSVNMSEDIAIQ</sequence>
<reference evidence="1" key="1">
    <citation type="submission" date="2021-06" db="EMBL/GenBank/DDBJ databases">
        <authorList>
            <person name="Kallberg Y."/>
            <person name="Tangrot J."/>
            <person name="Rosling A."/>
        </authorList>
    </citation>
    <scope>NUCLEOTIDE SEQUENCE</scope>
    <source>
        <strain evidence="1">MA453B</strain>
    </source>
</reference>
<organism evidence="1 2">
    <name type="scientific">Dentiscutata erythropus</name>
    <dbReference type="NCBI Taxonomy" id="1348616"/>
    <lineage>
        <taxon>Eukaryota</taxon>
        <taxon>Fungi</taxon>
        <taxon>Fungi incertae sedis</taxon>
        <taxon>Mucoromycota</taxon>
        <taxon>Glomeromycotina</taxon>
        <taxon>Glomeromycetes</taxon>
        <taxon>Diversisporales</taxon>
        <taxon>Gigasporaceae</taxon>
        <taxon>Dentiscutata</taxon>
    </lineage>
</organism>
<dbReference type="AlphaFoldDB" id="A0A9N9JU83"/>
<feature type="non-terminal residue" evidence="1">
    <location>
        <position position="1"/>
    </location>
</feature>
<comment type="caution">
    <text evidence="1">The sequence shown here is derived from an EMBL/GenBank/DDBJ whole genome shotgun (WGS) entry which is preliminary data.</text>
</comment>